<reference evidence="10" key="2">
    <citation type="submission" date="2014-09" db="EMBL/GenBank/DDBJ databases">
        <authorList>
            <person name="Aslett A.Martin."/>
        </authorList>
    </citation>
    <scope>NUCLEOTIDE SEQUENCE</scope>
    <source>
        <strain evidence="10">ED321 Heterogonic</strain>
    </source>
</reference>
<dbReference type="Gene3D" id="1.20.1080.10">
    <property type="entry name" value="Glycerol uptake facilitator protein"/>
    <property type="match status" value="1"/>
</dbReference>
<evidence type="ECO:0000256" key="5">
    <source>
        <dbReference type="ARBA" id="ARBA00022989"/>
    </source>
</evidence>
<dbReference type="CTD" id="36384975"/>
<comment type="subcellular location">
    <subcellularLocation>
        <location evidence="1">Membrane</location>
        <topology evidence="1">Multi-pass membrane protein</topology>
    </subcellularLocation>
</comment>
<dbReference type="InterPro" id="IPR023271">
    <property type="entry name" value="Aquaporin-like"/>
</dbReference>
<protein>
    <submittedName>
        <fullName evidence="10 12">Major intrinsic protein family and Aquaporin-like domain-containing protein</fullName>
    </submittedName>
</protein>
<dbReference type="PANTHER" id="PTHR43829:SF5">
    <property type="entry name" value="AQUAPORIN-9"/>
    <property type="match status" value="1"/>
</dbReference>
<dbReference type="WBParaSite" id="SRAE_X000190400.1">
    <property type="protein sequence ID" value="SRAE_X000190400.1"/>
    <property type="gene ID" value="WBGene00267481"/>
</dbReference>
<feature type="transmembrane region" description="Helical" evidence="9">
    <location>
        <begin position="60"/>
        <end position="82"/>
    </location>
</feature>
<evidence type="ECO:0000313" key="11">
    <source>
        <dbReference type="Proteomes" id="UP000035682"/>
    </source>
</evidence>
<reference evidence="11" key="1">
    <citation type="submission" date="2014-09" db="EMBL/GenBank/DDBJ databases">
        <authorList>
            <person name="Martin A.A."/>
        </authorList>
    </citation>
    <scope>NUCLEOTIDE SEQUENCE</scope>
    <source>
        <strain evidence="11">ED321</strain>
    </source>
</reference>
<keyword evidence="3 8" id="KW-0813">Transport</keyword>
<evidence type="ECO:0000256" key="3">
    <source>
        <dbReference type="ARBA" id="ARBA00022448"/>
    </source>
</evidence>
<dbReference type="GO" id="GO:0016323">
    <property type="term" value="C:basolateral plasma membrane"/>
    <property type="evidence" value="ECO:0007669"/>
    <property type="project" value="TreeGrafter"/>
</dbReference>
<dbReference type="PRINTS" id="PR00783">
    <property type="entry name" value="MINTRINSICP"/>
</dbReference>
<comment type="function">
    <text evidence="7">Aquaglyceroporin that may modulate the water content and osmolytes during anhydrobiosis.</text>
</comment>
<dbReference type="Proteomes" id="UP000035682">
    <property type="component" value="Unplaced"/>
</dbReference>
<evidence type="ECO:0000256" key="9">
    <source>
        <dbReference type="SAM" id="Phobius"/>
    </source>
</evidence>
<dbReference type="SUPFAM" id="SSF81338">
    <property type="entry name" value="Aquaporin-like"/>
    <property type="match status" value="1"/>
</dbReference>
<name>A0A090KRP7_STRRB</name>
<evidence type="ECO:0000256" key="7">
    <source>
        <dbReference type="ARBA" id="ARBA00045280"/>
    </source>
</evidence>
<keyword evidence="6 9" id="KW-0472">Membrane</keyword>
<dbReference type="InterPro" id="IPR050363">
    <property type="entry name" value="MIP/Aquaporin"/>
</dbReference>
<dbReference type="OrthoDB" id="3222at2759"/>
<dbReference type="AlphaFoldDB" id="A0A090KRP7"/>
<evidence type="ECO:0000256" key="4">
    <source>
        <dbReference type="ARBA" id="ARBA00022692"/>
    </source>
</evidence>
<dbReference type="GO" id="GO:0015250">
    <property type="term" value="F:water channel activity"/>
    <property type="evidence" value="ECO:0007669"/>
    <property type="project" value="TreeGrafter"/>
</dbReference>
<proteinExistence type="inferred from homology"/>
<evidence type="ECO:0000313" key="12">
    <source>
        <dbReference type="WBParaSite" id="SRAE_X000190400.1"/>
    </source>
</evidence>
<organism evidence="10">
    <name type="scientific">Strongyloides ratti</name>
    <name type="common">Parasitic roundworm</name>
    <dbReference type="NCBI Taxonomy" id="34506"/>
    <lineage>
        <taxon>Eukaryota</taxon>
        <taxon>Metazoa</taxon>
        <taxon>Ecdysozoa</taxon>
        <taxon>Nematoda</taxon>
        <taxon>Chromadorea</taxon>
        <taxon>Rhabditida</taxon>
        <taxon>Tylenchina</taxon>
        <taxon>Panagrolaimomorpha</taxon>
        <taxon>Strongyloidoidea</taxon>
        <taxon>Strongyloididae</taxon>
        <taxon>Strongyloides</taxon>
    </lineage>
</organism>
<dbReference type="PANTHER" id="PTHR43829">
    <property type="entry name" value="AQUAPORIN OR AQUAGLYCEROPORIN RELATED"/>
    <property type="match status" value="1"/>
</dbReference>
<feature type="transmembrane region" description="Helical" evidence="9">
    <location>
        <begin position="191"/>
        <end position="213"/>
    </location>
</feature>
<dbReference type="PRINTS" id="PR02019">
    <property type="entry name" value="AQUAPORIN7"/>
</dbReference>
<reference evidence="12" key="3">
    <citation type="submission" date="2020-12" db="UniProtKB">
        <authorList>
            <consortium name="WormBaseParasite"/>
        </authorList>
    </citation>
    <scope>IDENTIFICATION</scope>
</reference>
<keyword evidence="4 8" id="KW-0812">Transmembrane</keyword>
<feature type="transmembrane region" description="Helical" evidence="9">
    <location>
        <begin position="158"/>
        <end position="179"/>
    </location>
</feature>
<accession>A0A090KRP7</accession>
<feature type="transmembrane region" description="Helical" evidence="9">
    <location>
        <begin position="102"/>
        <end position="122"/>
    </location>
</feature>
<comment type="similarity">
    <text evidence="2 8">Belongs to the MIP/aquaporin (TC 1.A.8) family.</text>
</comment>
<dbReference type="RefSeq" id="XP_024499374.1">
    <property type="nucleotide sequence ID" value="XM_024654218.1"/>
</dbReference>
<evidence type="ECO:0000313" key="13">
    <source>
        <dbReference type="WormBase" id="SRAE_X000190400"/>
    </source>
</evidence>
<dbReference type="CDD" id="cd00333">
    <property type="entry name" value="MIP"/>
    <property type="match status" value="1"/>
</dbReference>
<evidence type="ECO:0000256" key="1">
    <source>
        <dbReference type="ARBA" id="ARBA00004141"/>
    </source>
</evidence>
<evidence type="ECO:0000256" key="6">
    <source>
        <dbReference type="ARBA" id="ARBA00023136"/>
    </source>
</evidence>
<feature type="transmembrane region" description="Helical" evidence="9">
    <location>
        <begin position="29"/>
        <end position="48"/>
    </location>
</feature>
<evidence type="ECO:0000256" key="8">
    <source>
        <dbReference type="RuleBase" id="RU000477"/>
    </source>
</evidence>
<dbReference type="WormBase" id="SRAE_X000190400">
    <property type="protein sequence ID" value="SRP06126"/>
    <property type="gene ID" value="WBGene00267481"/>
</dbReference>
<keyword evidence="5 9" id="KW-1133">Transmembrane helix</keyword>
<feature type="transmembrane region" description="Helical" evidence="9">
    <location>
        <begin position="239"/>
        <end position="264"/>
    </location>
</feature>
<gene>
    <name evidence="10 12 13" type="ORF">SRAE_X000190400</name>
</gene>
<keyword evidence="11" id="KW-1185">Reference proteome</keyword>
<evidence type="ECO:0000256" key="2">
    <source>
        <dbReference type="ARBA" id="ARBA00006175"/>
    </source>
</evidence>
<evidence type="ECO:0000313" key="10">
    <source>
        <dbReference type="EMBL" id="CEF60164.1"/>
    </source>
</evidence>
<dbReference type="GeneID" id="36384975"/>
<sequence length="283" mass="30902">MSHIKNNTEVARDKARVQNETLKVFLSEFFGTFLLCFIGLAINAQFILRHEKLNQWINVNFGWAFAIVFSVMATAKTSGAHLNPAITFMFYTYGNIGLVKMFVYFAAQTLGAFLGAAGVYGFYYEAINHFDGGIRAVVGSTATAGIFASYPAPYCSFFGAFLDQIVGTGLLALFVSAIIDPRNEVPSHLHALLFGGVLVMIGCSFGMNLGYPINPARDFGPRLFTLLTYGSDVFNSPSAYYWIAPTFAPLIGAAVGGWLYHAFIGFHLSDPIKKDYIPINVAA</sequence>
<dbReference type="GO" id="GO:0015254">
    <property type="term" value="F:glycerol channel activity"/>
    <property type="evidence" value="ECO:0007669"/>
    <property type="project" value="TreeGrafter"/>
</dbReference>
<dbReference type="Pfam" id="PF00230">
    <property type="entry name" value="MIP"/>
    <property type="match status" value="1"/>
</dbReference>
<dbReference type="EMBL" id="LN609397">
    <property type="protein sequence ID" value="CEF60164.1"/>
    <property type="molecule type" value="Genomic_DNA"/>
</dbReference>
<dbReference type="InterPro" id="IPR000425">
    <property type="entry name" value="MIP"/>
</dbReference>
<dbReference type="OMA" id="EWIGVNI"/>